<evidence type="ECO:0000313" key="2">
    <source>
        <dbReference type="EMBL" id="MCY9282195.1"/>
    </source>
</evidence>
<feature type="signal peptide" evidence="1">
    <location>
        <begin position="1"/>
        <end position="22"/>
    </location>
</feature>
<accession>A0AA90EWY8</accession>
<comment type="caution">
    <text evidence="2">The sequence shown here is derived from an EMBL/GenBank/DDBJ whole genome shotgun (WGS) entry which is preliminary data.</text>
</comment>
<dbReference type="EMBL" id="JALAXI010000019">
    <property type="protein sequence ID" value="MCY9282195.1"/>
    <property type="molecule type" value="Genomic_DNA"/>
</dbReference>
<gene>
    <name evidence="2" type="ORF">MOE73_19225</name>
</gene>
<evidence type="ECO:0000313" key="3">
    <source>
        <dbReference type="Proteomes" id="UP001066455"/>
    </source>
</evidence>
<evidence type="ECO:0000256" key="1">
    <source>
        <dbReference type="SAM" id="SignalP"/>
    </source>
</evidence>
<dbReference type="Proteomes" id="UP001066455">
    <property type="component" value="Unassembled WGS sequence"/>
</dbReference>
<feature type="chain" id="PRO_5041701986" evidence="1">
    <location>
        <begin position="23"/>
        <end position="270"/>
    </location>
</feature>
<sequence length="270" mass="30155">MKKLIVAVFFMGLFLPGLNINAEENSDTQLTVKKINKQIIPLSEDMPQEVIDVYTSGGWQLNEELNQLERDVAYEGEIIEVDGQKVKTDKNGEAVINVDKQDDVEISAENLLTNNKQTKEIELNSKEEETIIYENIDLSEIIEDMGEGDELTEGAEVDVDSDEADGEVQVGGLTNGVKPKHGAYVHCNRFNGFQGDGKYWNKSKHPVKATINFFQSDCDVALAKSTKCLKDYTKSPYCSTKNTSTAGKCSSIVKHSKYYHKHTGWFSPSK</sequence>
<dbReference type="RefSeq" id="WP_268296623.1">
    <property type="nucleotide sequence ID" value="NZ_JALAJD010000008.1"/>
</dbReference>
<dbReference type="AlphaFoldDB" id="A0AA90EWY8"/>
<organism evidence="2 3">
    <name type="scientific">Bacillus haynesii</name>
    <dbReference type="NCBI Taxonomy" id="1925021"/>
    <lineage>
        <taxon>Bacteria</taxon>
        <taxon>Bacillati</taxon>
        <taxon>Bacillota</taxon>
        <taxon>Bacilli</taxon>
        <taxon>Bacillales</taxon>
        <taxon>Bacillaceae</taxon>
        <taxon>Bacillus</taxon>
    </lineage>
</organism>
<reference evidence="2" key="1">
    <citation type="submission" date="2022-02" db="EMBL/GenBank/DDBJ databases">
        <title>Crop Bioprotection Bacillus Genome Sequencing.</title>
        <authorList>
            <person name="Dunlap C."/>
        </authorList>
    </citation>
    <scope>NUCLEOTIDE SEQUENCE</scope>
    <source>
        <strain evidence="2">T20C14</strain>
    </source>
</reference>
<proteinExistence type="predicted"/>
<keyword evidence="1" id="KW-0732">Signal</keyword>
<protein>
    <submittedName>
        <fullName evidence="2">Uncharacterized protein</fullName>
    </submittedName>
</protein>
<name>A0AA90EWY8_9BACI</name>